<protein>
    <submittedName>
        <fullName evidence="3">Cysteine protease</fullName>
    </submittedName>
</protein>
<evidence type="ECO:0000313" key="3">
    <source>
        <dbReference type="EMBL" id="SHO80805.1"/>
    </source>
</evidence>
<dbReference type="InterPro" id="IPR013128">
    <property type="entry name" value="Peptidase_C1A"/>
</dbReference>
<dbReference type="PROSITE" id="PS00639">
    <property type="entry name" value="THIOL_PROTEASE_HIS"/>
    <property type="match status" value="1"/>
</dbReference>
<dbReference type="InterPro" id="IPR025660">
    <property type="entry name" value="Pept_his_AS"/>
</dbReference>
<keyword evidence="3" id="KW-0378">Hydrolase</keyword>
<dbReference type="CDD" id="cd02619">
    <property type="entry name" value="Peptidase_C1"/>
    <property type="match status" value="1"/>
</dbReference>
<dbReference type="GO" id="GO:0006508">
    <property type="term" value="P:proteolysis"/>
    <property type="evidence" value="ECO:0007669"/>
    <property type="project" value="UniProtKB-KW"/>
</dbReference>
<dbReference type="AlphaFoldDB" id="A0A1W1EIV8"/>
<evidence type="ECO:0000259" key="2">
    <source>
        <dbReference type="SMART" id="SM00645"/>
    </source>
</evidence>
<gene>
    <name evidence="3" type="ORF">MNB_SV-15-454</name>
</gene>
<dbReference type="PANTHER" id="PTHR12411">
    <property type="entry name" value="CYSTEINE PROTEASE FAMILY C1-RELATED"/>
    <property type="match status" value="1"/>
</dbReference>
<keyword evidence="3" id="KW-0645">Protease</keyword>
<dbReference type="InterPro" id="IPR025282">
    <property type="entry name" value="DUF4214"/>
</dbReference>
<feature type="domain" description="Peptidase C1A papain C-terminal" evidence="2">
    <location>
        <begin position="297"/>
        <end position="524"/>
    </location>
</feature>
<proteinExistence type="inferred from homology"/>
<dbReference type="SUPFAM" id="SSF54001">
    <property type="entry name" value="Cysteine proteinases"/>
    <property type="match status" value="1"/>
</dbReference>
<comment type="similarity">
    <text evidence="1">Belongs to the peptidase C1 family.</text>
</comment>
<dbReference type="InterPro" id="IPR038255">
    <property type="entry name" value="PBS_linker_sf"/>
</dbReference>
<dbReference type="Pfam" id="PF00112">
    <property type="entry name" value="Peptidase_C1"/>
    <property type="match status" value="1"/>
</dbReference>
<dbReference type="Gene3D" id="3.90.70.10">
    <property type="entry name" value="Cysteine proteinases"/>
    <property type="match status" value="1"/>
</dbReference>
<dbReference type="GO" id="GO:0008234">
    <property type="term" value="F:cysteine-type peptidase activity"/>
    <property type="evidence" value="ECO:0007669"/>
    <property type="project" value="InterPro"/>
</dbReference>
<sequence length="625" mass="70740">MKKLLQIFALSLLLNSTLFANSNVTEFVTRFYTTVLDRNPDITGLNNWVEELESGAKSGSDIAYGFIFSTEFKNRDVDNEEYLDILYKSFFNRDGDVGGIANWMNKLNSGESKFKVLDGFLNSKEFANLCKSYGITPIIQPVDNIQSFVYRFYKEVLERYPDKNGMIDWSLKLSNEEISGADIAQGFIFSPEFKNRNLNNNSYVNILYKAFFNRLPDSLGFDNWIDKLNNGASKSDVLNGFLNSKEFSNLCNNYGIRATSQWSKEDVEERLGALIPTAEMLSSLPKAPIPTQYRARLPISVDLSPDMPPVRSQGGQGSCVAWAVGYYLKSYHEHLDQGTTYGTRDNYSGVYSPAFLYNIIKVGEVGNCSRGSYISDAFKRVENIGIAPWKDMPYSDKECDTIPSQKALDDAPCAKITSYGTIDKMNIEAIKYYLSVKEPIVIGIGVYDGFYRYYNKIDGEYIYQNTNNDGRRYGGHAITIVGYDDNKNAFKIVNSWGKTFANDGYLWIDYDVFKAITNGVYVSTDEKSRCNEKSVEIRLGDNIVLDEQKTKVIPINKTDENSIIDNIQCSSNPNNIDFSNTNAKIVVNMPKYIDIQEFSIECIAYNLENIELDSDIINISVKKID</sequence>
<dbReference type="InterPro" id="IPR000668">
    <property type="entry name" value="Peptidase_C1A_C"/>
</dbReference>
<reference evidence="3" key="1">
    <citation type="submission" date="2016-10" db="EMBL/GenBank/DDBJ databases">
        <authorList>
            <person name="de Groot N.N."/>
        </authorList>
    </citation>
    <scope>NUCLEOTIDE SEQUENCE</scope>
</reference>
<accession>A0A1W1EIV8</accession>
<dbReference type="EMBL" id="FRYL01000021">
    <property type="protein sequence ID" value="SHO80805.1"/>
    <property type="molecule type" value="Genomic_DNA"/>
</dbReference>
<dbReference type="Pfam" id="PF13946">
    <property type="entry name" value="DUF4214"/>
    <property type="match status" value="2"/>
</dbReference>
<dbReference type="InterPro" id="IPR038765">
    <property type="entry name" value="Papain-like_cys_pep_sf"/>
</dbReference>
<evidence type="ECO:0000256" key="1">
    <source>
        <dbReference type="ARBA" id="ARBA00008455"/>
    </source>
</evidence>
<organism evidence="3">
    <name type="scientific">hydrothermal vent metagenome</name>
    <dbReference type="NCBI Taxonomy" id="652676"/>
    <lineage>
        <taxon>unclassified sequences</taxon>
        <taxon>metagenomes</taxon>
        <taxon>ecological metagenomes</taxon>
    </lineage>
</organism>
<dbReference type="SMART" id="SM00645">
    <property type="entry name" value="Pept_C1"/>
    <property type="match status" value="1"/>
</dbReference>
<name>A0A1W1EIV8_9ZZZZ</name>
<dbReference type="Gene3D" id="1.10.3130.20">
    <property type="entry name" value="Phycobilisome linker domain"/>
    <property type="match status" value="2"/>
</dbReference>